<feature type="domain" description="MacB-like periplasmic core" evidence="8">
    <location>
        <begin position="435"/>
        <end position="633"/>
    </location>
</feature>
<evidence type="ECO:0000256" key="1">
    <source>
        <dbReference type="ARBA" id="ARBA00004651"/>
    </source>
</evidence>
<evidence type="ECO:0000259" key="8">
    <source>
        <dbReference type="Pfam" id="PF12704"/>
    </source>
</evidence>
<dbReference type="RefSeq" id="WP_149836105.1">
    <property type="nucleotide sequence ID" value="NZ_VUOC01000001.1"/>
</dbReference>
<keyword evidence="5 6" id="KW-0472">Membrane</keyword>
<dbReference type="InterPro" id="IPR003838">
    <property type="entry name" value="ABC3_permease_C"/>
</dbReference>
<keyword evidence="2" id="KW-1003">Cell membrane</keyword>
<dbReference type="Pfam" id="PF12704">
    <property type="entry name" value="MacB_PCD"/>
    <property type="match status" value="2"/>
</dbReference>
<name>A0A5B2W1C4_9BACT</name>
<feature type="transmembrane region" description="Helical" evidence="6">
    <location>
        <begin position="421"/>
        <end position="445"/>
    </location>
</feature>
<comment type="subcellular location">
    <subcellularLocation>
        <location evidence="1">Cell membrane</location>
        <topology evidence="1">Multi-pass membrane protein</topology>
    </subcellularLocation>
</comment>
<feature type="domain" description="MacB-like periplasmic core" evidence="8">
    <location>
        <begin position="20"/>
        <end position="240"/>
    </location>
</feature>
<feature type="transmembrane region" description="Helical" evidence="6">
    <location>
        <begin position="669"/>
        <end position="692"/>
    </location>
</feature>
<feature type="domain" description="ABC3 transporter permease C-terminal" evidence="7">
    <location>
        <begin position="290"/>
        <end position="402"/>
    </location>
</feature>
<dbReference type="EMBL" id="VUOC01000001">
    <property type="protein sequence ID" value="KAA2244708.1"/>
    <property type="molecule type" value="Genomic_DNA"/>
</dbReference>
<feature type="transmembrane region" description="Helical" evidence="6">
    <location>
        <begin position="753"/>
        <end position="773"/>
    </location>
</feature>
<dbReference type="Pfam" id="PF02687">
    <property type="entry name" value="FtsX"/>
    <property type="match status" value="2"/>
</dbReference>
<keyword evidence="10" id="KW-1185">Reference proteome</keyword>
<evidence type="ECO:0000256" key="5">
    <source>
        <dbReference type="ARBA" id="ARBA00023136"/>
    </source>
</evidence>
<evidence type="ECO:0000313" key="10">
    <source>
        <dbReference type="Proteomes" id="UP000324611"/>
    </source>
</evidence>
<evidence type="ECO:0000256" key="4">
    <source>
        <dbReference type="ARBA" id="ARBA00022989"/>
    </source>
</evidence>
<protein>
    <submittedName>
        <fullName evidence="9">FtsX-like permease family protein</fullName>
    </submittedName>
</protein>
<dbReference type="GO" id="GO:0022857">
    <property type="term" value="F:transmembrane transporter activity"/>
    <property type="evidence" value="ECO:0007669"/>
    <property type="project" value="TreeGrafter"/>
</dbReference>
<sequence length="792" mass="89047">MLKNYFKIAFRTLGKSKLYSAINITGLAAGMAIAMLIGLWILDEWTFDKQFDNHTRIAQVWQNTTNNGAVGTGNNEPYPLGEALRRDYGSDFKYVAVSTWNQTHILSRGDKNLSSMGIFCEPDLPKMLTPRMLAGTNDLRSPNTILLSRSQAKACFGDEDPLHQTLQVNNKTAVVVTGVYEDMPYNSSFAQVGFMMPFEQYARNEGLYESDNPWRANSYRTYVQLADHARMATVSAKIRDVKMRHVRADEQNFHPQLFLHPMDRWHLFSAFKNGVNTGGQIRYVWLFGVSGIFVLLLACINFMNLSTARSEKRAKEVGIRKTIGSERRQLIAQFFCESLLMTSIALVLALLLAQLLLPLFNTVADKRMALLWGSPLFWLLCIGFSLVTAMIAGSYPALYLSSFRPVKVLKGTFRAGRAAVIPRRVLVVVQFSVSIVLIIATIVVFRQVKFAESRPIGYDRNGLVMLPMYTPDIHTHFDAVKHDLLATGAILNMAESWSPVTAVWSTNSGFNWEGRDPNMALDFPNDGVSYDYGKTLGWQFVAGRDFDRSFAGDSAAFVINEAAAKFMGLKDPIGARVTWDDEPYTIIGIIKDVIAESPYEAVRPSLFHINNDPGTRMIVKINPKVSAVEALRKTEAVFKKYSPQQPFDYQFVDQEYARKFGDEQRFGQLATVFSILAILISCLGLFGMASFIAEQRTKEIGVRKVLGATLFSLWRLLSSDFVVLVVISVGIAFPLAYFFMASWLQHYDYRTDLSWWIFAVAGVGTLMITLLTVSYQAIRAAMMDPVKSLRME</sequence>
<keyword evidence="3 6" id="KW-0812">Transmembrane</keyword>
<evidence type="ECO:0000259" key="7">
    <source>
        <dbReference type="Pfam" id="PF02687"/>
    </source>
</evidence>
<dbReference type="AlphaFoldDB" id="A0A5B2W1C4"/>
<evidence type="ECO:0000256" key="3">
    <source>
        <dbReference type="ARBA" id="ARBA00022692"/>
    </source>
</evidence>
<dbReference type="PANTHER" id="PTHR30572">
    <property type="entry name" value="MEMBRANE COMPONENT OF TRANSPORTER-RELATED"/>
    <property type="match status" value="1"/>
</dbReference>
<accession>A0A5B2W1C4</accession>
<dbReference type="PANTHER" id="PTHR30572:SF18">
    <property type="entry name" value="ABC-TYPE MACROLIDE FAMILY EXPORT SYSTEM PERMEASE COMPONENT 2"/>
    <property type="match status" value="1"/>
</dbReference>
<evidence type="ECO:0000313" key="9">
    <source>
        <dbReference type="EMBL" id="KAA2244708.1"/>
    </source>
</evidence>
<evidence type="ECO:0000256" key="2">
    <source>
        <dbReference type="ARBA" id="ARBA00022475"/>
    </source>
</evidence>
<evidence type="ECO:0000256" key="6">
    <source>
        <dbReference type="SAM" id="Phobius"/>
    </source>
</evidence>
<reference evidence="9 10" key="1">
    <citation type="submission" date="2019-09" db="EMBL/GenBank/DDBJ databases">
        <title>Chitinophaga ginsengihumi sp. nov., isolated from soil of ginseng rhizosphere.</title>
        <authorList>
            <person name="Lee J."/>
        </authorList>
    </citation>
    <scope>NUCLEOTIDE SEQUENCE [LARGE SCALE GENOMIC DNA]</scope>
    <source>
        <strain evidence="9 10">BN140078</strain>
    </source>
</reference>
<reference evidence="9 10" key="2">
    <citation type="submission" date="2019-09" db="EMBL/GenBank/DDBJ databases">
        <authorList>
            <person name="Jin C."/>
        </authorList>
    </citation>
    <scope>NUCLEOTIDE SEQUENCE [LARGE SCALE GENOMIC DNA]</scope>
    <source>
        <strain evidence="9 10">BN140078</strain>
    </source>
</reference>
<feature type="domain" description="ABC3 transporter permease C-terminal" evidence="7">
    <location>
        <begin position="672"/>
        <end position="784"/>
    </location>
</feature>
<feature type="transmembrane region" description="Helical" evidence="6">
    <location>
        <begin position="376"/>
        <end position="400"/>
    </location>
</feature>
<feature type="transmembrane region" description="Helical" evidence="6">
    <location>
        <begin position="713"/>
        <end position="741"/>
    </location>
</feature>
<dbReference type="GO" id="GO:0005886">
    <property type="term" value="C:plasma membrane"/>
    <property type="evidence" value="ECO:0007669"/>
    <property type="project" value="UniProtKB-SubCell"/>
</dbReference>
<dbReference type="Proteomes" id="UP000324611">
    <property type="component" value="Unassembled WGS sequence"/>
</dbReference>
<dbReference type="InterPro" id="IPR050250">
    <property type="entry name" value="Macrolide_Exporter_MacB"/>
</dbReference>
<organism evidence="9 10">
    <name type="scientific">Chitinophaga agrisoli</name>
    <dbReference type="NCBI Taxonomy" id="2607653"/>
    <lineage>
        <taxon>Bacteria</taxon>
        <taxon>Pseudomonadati</taxon>
        <taxon>Bacteroidota</taxon>
        <taxon>Chitinophagia</taxon>
        <taxon>Chitinophagales</taxon>
        <taxon>Chitinophagaceae</taxon>
        <taxon>Chitinophaga</taxon>
    </lineage>
</organism>
<gene>
    <name evidence="9" type="ORF">F0L74_01670</name>
</gene>
<dbReference type="InterPro" id="IPR025857">
    <property type="entry name" value="MacB_PCD"/>
</dbReference>
<feature type="transmembrane region" description="Helical" evidence="6">
    <location>
        <begin position="330"/>
        <end position="356"/>
    </location>
</feature>
<feature type="transmembrane region" description="Helical" evidence="6">
    <location>
        <begin position="283"/>
        <end position="305"/>
    </location>
</feature>
<feature type="transmembrane region" description="Helical" evidence="6">
    <location>
        <begin position="21"/>
        <end position="42"/>
    </location>
</feature>
<proteinExistence type="predicted"/>
<keyword evidence="4 6" id="KW-1133">Transmembrane helix</keyword>
<comment type="caution">
    <text evidence="9">The sequence shown here is derived from an EMBL/GenBank/DDBJ whole genome shotgun (WGS) entry which is preliminary data.</text>
</comment>